<keyword evidence="1" id="KW-0472">Membrane</keyword>
<comment type="caution">
    <text evidence="3">The sequence shown here is derived from an EMBL/GenBank/DDBJ whole genome shotgun (WGS) entry which is preliminary data.</text>
</comment>
<evidence type="ECO:0000256" key="1">
    <source>
        <dbReference type="SAM" id="Phobius"/>
    </source>
</evidence>
<accession>A0A8S3SAE4</accession>
<organism evidence="3 4">
    <name type="scientific">Mytilus edulis</name>
    <name type="common">Blue mussel</name>
    <dbReference type="NCBI Taxonomy" id="6550"/>
    <lineage>
        <taxon>Eukaryota</taxon>
        <taxon>Metazoa</taxon>
        <taxon>Spiralia</taxon>
        <taxon>Lophotrochozoa</taxon>
        <taxon>Mollusca</taxon>
        <taxon>Bivalvia</taxon>
        <taxon>Autobranchia</taxon>
        <taxon>Pteriomorphia</taxon>
        <taxon>Mytilida</taxon>
        <taxon>Mytiloidea</taxon>
        <taxon>Mytilidae</taxon>
        <taxon>Mytilinae</taxon>
        <taxon>Mytilus</taxon>
    </lineage>
</organism>
<dbReference type="OrthoDB" id="6132598at2759"/>
<gene>
    <name evidence="3" type="ORF">MEDL_32260</name>
</gene>
<proteinExistence type="predicted"/>
<keyword evidence="4" id="KW-1185">Reference proteome</keyword>
<evidence type="ECO:0008006" key="5">
    <source>
        <dbReference type="Google" id="ProtNLM"/>
    </source>
</evidence>
<protein>
    <recommendedName>
        <fullName evidence="5">Vesicular, overexpressed in cancer, prosurvival protein 1</fullName>
    </recommendedName>
</protein>
<reference evidence="3" key="1">
    <citation type="submission" date="2021-03" db="EMBL/GenBank/DDBJ databases">
        <authorList>
            <person name="Bekaert M."/>
        </authorList>
    </citation>
    <scope>NUCLEOTIDE SEQUENCE</scope>
</reference>
<sequence length="208" mass="22625">MLGFFLIVQTLFGACNATKCYYYILSYRTYSSKYCYKECCYKYTNDPCCYYTSTTTLSTGGIIGIAVTGGIVLIVAITICVWRRYKHKKATTPQMLQNTQQMVPNMQPCAVGPASNMPQMQGSGMQYVLNPQPTVSYVTPAGSSGNPLPYGGFQGNPPPYGGLQGNPPPYGPVICYPGVSPPPMVTAPAAKKKKNNTAKNAFRLLTLF</sequence>
<feature type="signal peptide" evidence="2">
    <location>
        <begin position="1"/>
        <end position="17"/>
    </location>
</feature>
<dbReference type="AlphaFoldDB" id="A0A8S3SAE4"/>
<evidence type="ECO:0000313" key="3">
    <source>
        <dbReference type="EMBL" id="CAG2218664.1"/>
    </source>
</evidence>
<dbReference type="EMBL" id="CAJPWZ010001605">
    <property type="protein sequence ID" value="CAG2218664.1"/>
    <property type="molecule type" value="Genomic_DNA"/>
</dbReference>
<feature type="chain" id="PRO_5035771040" description="Vesicular, overexpressed in cancer, prosurvival protein 1" evidence="2">
    <location>
        <begin position="18"/>
        <end position="208"/>
    </location>
</feature>
<feature type="transmembrane region" description="Helical" evidence="1">
    <location>
        <begin position="61"/>
        <end position="82"/>
    </location>
</feature>
<name>A0A8S3SAE4_MYTED</name>
<keyword evidence="2" id="KW-0732">Signal</keyword>
<evidence type="ECO:0000256" key="2">
    <source>
        <dbReference type="SAM" id="SignalP"/>
    </source>
</evidence>
<evidence type="ECO:0000313" key="4">
    <source>
        <dbReference type="Proteomes" id="UP000683360"/>
    </source>
</evidence>
<keyword evidence="1" id="KW-0812">Transmembrane</keyword>
<keyword evidence="1" id="KW-1133">Transmembrane helix</keyword>
<dbReference type="Proteomes" id="UP000683360">
    <property type="component" value="Unassembled WGS sequence"/>
</dbReference>